<organism evidence="1 2">
    <name type="scientific">Melia azedarach</name>
    <name type="common">Chinaberry tree</name>
    <dbReference type="NCBI Taxonomy" id="155640"/>
    <lineage>
        <taxon>Eukaryota</taxon>
        <taxon>Viridiplantae</taxon>
        <taxon>Streptophyta</taxon>
        <taxon>Embryophyta</taxon>
        <taxon>Tracheophyta</taxon>
        <taxon>Spermatophyta</taxon>
        <taxon>Magnoliopsida</taxon>
        <taxon>eudicotyledons</taxon>
        <taxon>Gunneridae</taxon>
        <taxon>Pentapetalae</taxon>
        <taxon>rosids</taxon>
        <taxon>malvids</taxon>
        <taxon>Sapindales</taxon>
        <taxon>Meliaceae</taxon>
        <taxon>Melia</taxon>
    </lineage>
</organism>
<dbReference type="Proteomes" id="UP001164539">
    <property type="component" value="Chromosome 7"/>
</dbReference>
<gene>
    <name evidence="1" type="ORF">OWV82_013876</name>
</gene>
<protein>
    <submittedName>
        <fullName evidence="1">Uncharacterized protein</fullName>
    </submittedName>
</protein>
<evidence type="ECO:0000313" key="2">
    <source>
        <dbReference type="Proteomes" id="UP001164539"/>
    </source>
</evidence>
<comment type="caution">
    <text evidence="1">The sequence shown here is derived from an EMBL/GenBank/DDBJ whole genome shotgun (WGS) entry which is preliminary data.</text>
</comment>
<reference evidence="1 2" key="1">
    <citation type="journal article" date="2023" name="Science">
        <title>Complex scaffold remodeling in plant triterpene biosynthesis.</title>
        <authorList>
            <person name="De La Pena R."/>
            <person name="Hodgson H."/>
            <person name="Liu J.C."/>
            <person name="Stephenson M.J."/>
            <person name="Martin A.C."/>
            <person name="Owen C."/>
            <person name="Harkess A."/>
            <person name="Leebens-Mack J."/>
            <person name="Jimenez L.E."/>
            <person name="Osbourn A."/>
            <person name="Sattely E.S."/>
        </authorList>
    </citation>
    <scope>NUCLEOTIDE SEQUENCE [LARGE SCALE GENOMIC DNA]</scope>
    <source>
        <strain evidence="2">cv. JPN11</strain>
        <tissue evidence="1">Leaf</tissue>
    </source>
</reference>
<accession>A0ACC1XXU0</accession>
<proteinExistence type="predicted"/>
<keyword evidence="2" id="KW-1185">Reference proteome</keyword>
<name>A0ACC1XXU0_MELAZ</name>
<sequence>MKEQQKIDPPRKIVSRTEADKKLLKEQKEVDPLKKNASSGEAWQLTSKEKQVGDVKKETSYGITAGRVNNRSSGHPLEDDRKVIPKQENNENYTKKTFGSAEQEDLPFWKQKQKYVRQEGINRDDTKCWLNHTDISTSSIGNASKEQQKAVLKQDYSNEIHGDTRQESNKNYN</sequence>
<dbReference type="EMBL" id="CM051400">
    <property type="protein sequence ID" value="KAJ4715529.1"/>
    <property type="molecule type" value="Genomic_DNA"/>
</dbReference>
<evidence type="ECO:0000313" key="1">
    <source>
        <dbReference type="EMBL" id="KAJ4715529.1"/>
    </source>
</evidence>